<dbReference type="OMA" id="QTEMRTI"/>
<keyword evidence="1" id="KW-0175">Coiled coil</keyword>
<evidence type="ECO:0000256" key="1">
    <source>
        <dbReference type="SAM" id="Coils"/>
    </source>
</evidence>
<name>A0A5K1TYU2_ENTHI</name>
<comment type="caution">
    <text evidence="2">The sequence shown here is derived from an EMBL/GenBank/DDBJ whole genome shotgun (WGS) entry which is preliminary data.</text>
</comment>
<dbReference type="VEuPathDB" id="AmoebaDB:EHI8A_068900"/>
<gene>
    <name evidence="2" type="ORF">CL6EHI_163500</name>
</gene>
<evidence type="ECO:0000313" key="3">
    <source>
        <dbReference type="Proteomes" id="UP000078387"/>
    </source>
</evidence>
<evidence type="ECO:0000313" key="2">
    <source>
        <dbReference type="EMBL" id="GAT95994.1"/>
    </source>
</evidence>
<organism evidence="2 3">
    <name type="scientific">Entamoeba histolytica</name>
    <dbReference type="NCBI Taxonomy" id="5759"/>
    <lineage>
        <taxon>Eukaryota</taxon>
        <taxon>Amoebozoa</taxon>
        <taxon>Evosea</taxon>
        <taxon>Archamoebae</taxon>
        <taxon>Mastigamoebida</taxon>
        <taxon>Entamoebidae</taxon>
        <taxon>Entamoeba</taxon>
    </lineage>
</organism>
<sequence length="299" mass="34788">MSLKREKQVRMLSDLDTIKTCDFLANELFKYLQKNCYLSFFDDNMDVKRQIDEITERNDGSVVSEYKELFTNLIEAYGEGTPTAAVAQMCLDSVKEFEIQYIMPDDNSKERRREGRGLLDGETTLKKKKIENLIGKFAKRIIMEDKYKTLDDLKSEKTFLINRKDEIEKEIAKLTEELKDSIELISPEPIDKIERKDFKDPFFFKKNKIKKSKKVDDSSSFQPPPINSALLDTVDESIPERSNDELRNVVQKMMNMNGSQLLELKNIIDANADETVKFDLNNLSDDTFKLMKNTIMKSH</sequence>
<dbReference type="VEuPathDB" id="AmoebaDB:EHI5A_072170"/>
<dbReference type="Proteomes" id="UP000078387">
    <property type="component" value="Unassembled WGS sequence"/>
</dbReference>
<dbReference type="VEuPathDB" id="AmoebaDB:KM1_128060"/>
<dbReference type="VEuPathDB" id="AmoebaDB:EHI_163500"/>
<feature type="coiled-coil region" evidence="1">
    <location>
        <begin position="150"/>
        <end position="184"/>
    </location>
</feature>
<protein>
    <submittedName>
        <fullName evidence="2">Uncharacterized protein</fullName>
    </submittedName>
</protein>
<proteinExistence type="predicted"/>
<dbReference type="AlphaFoldDB" id="A0A5K1TYU2"/>
<accession>A0A5K1TYU2</accession>
<dbReference type="VEuPathDB" id="AmoebaDB:EHI7A_063080"/>
<reference evidence="2 3" key="1">
    <citation type="submission" date="2016-05" db="EMBL/GenBank/DDBJ databases">
        <title>First whole genome sequencing of Entamoeba histolytica HM1:IMSS-clone-6.</title>
        <authorList>
            <person name="Mukherjee Avik.K."/>
            <person name="Izumyama S."/>
            <person name="Nakada-Tsukui K."/>
            <person name="Nozaki T."/>
        </authorList>
    </citation>
    <scope>NUCLEOTIDE SEQUENCE [LARGE SCALE GENOMIC DNA]</scope>
    <source>
        <strain evidence="2 3">HM1:IMSS clone 6</strain>
    </source>
</reference>
<dbReference type="EMBL" id="BDEQ01000001">
    <property type="protein sequence ID" value="GAT95994.1"/>
    <property type="molecule type" value="Genomic_DNA"/>
</dbReference>